<feature type="region of interest" description="Disordered" evidence="1">
    <location>
        <begin position="166"/>
        <end position="228"/>
    </location>
</feature>
<feature type="transmembrane region" description="Helical" evidence="2">
    <location>
        <begin position="135"/>
        <end position="156"/>
    </location>
</feature>
<proteinExistence type="predicted"/>
<dbReference type="NCBIfam" id="TIGR02234">
    <property type="entry name" value="trp_oprn_chp"/>
    <property type="match status" value="1"/>
</dbReference>
<reference evidence="3 4" key="1">
    <citation type="submission" date="2023-08" db="EMBL/GenBank/DDBJ databases">
        <authorList>
            <person name="Girao M."/>
            <person name="Carvalho M.F."/>
        </authorList>
    </citation>
    <scope>NUCLEOTIDE SEQUENCE [LARGE SCALE GENOMIC DNA]</scope>
    <source>
        <strain evidence="3 4">CC-R104</strain>
    </source>
</reference>
<keyword evidence="2" id="KW-0812">Transmembrane</keyword>
<evidence type="ECO:0000256" key="1">
    <source>
        <dbReference type="SAM" id="MobiDB-lite"/>
    </source>
</evidence>
<evidence type="ECO:0000313" key="4">
    <source>
        <dbReference type="Proteomes" id="UP001331936"/>
    </source>
</evidence>
<dbReference type="Proteomes" id="UP001331936">
    <property type="component" value="Unassembled WGS sequence"/>
</dbReference>
<dbReference type="InterPro" id="IPR019051">
    <property type="entry name" value="Trp_biosyn_TM_oprn/chp"/>
</dbReference>
<dbReference type="RefSeq" id="WP_330153195.1">
    <property type="nucleotide sequence ID" value="NZ_JAUZMZ010000100.1"/>
</dbReference>
<dbReference type="EMBL" id="JAUZMZ010000100">
    <property type="protein sequence ID" value="MEE2033803.1"/>
    <property type="molecule type" value="Genomic_DNA"/>
</dbReference>
<dbReference type="Pfam" id="PF09534">
    <property type="entry name" value="Trp_oprn_chp"/>
    <property type="match status" value="1"/>
</dbReference>
<feature type="transmembrane region" description="Helical" evidence="2">
    <location>
        <begin position="58"/>
        <end position="80"/>
    </location>
</feature>
<evidence type="ECO:0000256" key="2">
    <source>
        <dbReference type="SAM" id="Phobius"/>
    </source>
</evidence>
<organism evidence="3 4">
    <name type="scientific">Rhodococcus chondri</name>
    <dbReference type="NCBI Taxonomy" id="3065941"/>
    <lineage>
        <taxon>Bacteria</taxon>
        <taxon>Bacillati</taxon>
        <taxon>Actinomycetota</taxon>
        <taxon>Actinomycetes</taxon>
        <taxon>Mycobacteriales</taxon>
        <taxon>Nocardiaceae</taxon>
        <taxon>Rhodococcus</taxon>
    </lineage>
</organism>
<comment type="caution">
    <text evidence="3">The sequence shown here is derived from an EMBL/GenBank/DDBJ whole genome shotgun (WGS) entry which is preliminary data.</text>
</comment>
<accession>A0ABU7JUV7</accession>
<protein>
    <submittedName>
        <fullName evidence="3">TIGR02234 family membrane protein</fullName>
    </submittedName>
</protein>
<keyword evidence="2" id="KW-1133">Transmembrane helix</keyword>
<dbReference type="InterPro" id="IPR011746">
    <property type="entry name" value="Trp_synth-assoc_CHP"/>
</dbReference>
<keyword evidence="2" id="KW-0472">Membrane</keyword>
<sequence length="228" mass="22946">MTAPASGSSPRRRPTVAAALLLAVAAGALWAAGRMTWVRVESADGLGTDRVTDLTGSVWAAATTPLALALLAAVAAVFAVRGRALRVLAVAVALVAVAAAIPSLQLVAGEPDDDTAARVAELPDRATVTATEVSYAPALLALAGACLALAAAVALWRTPRAHAGLSSKYESPAARREASARAAGTDEPVTERSLWDALDAGVDPTADPGDDGHDGQGTGDSGTRRRPS</sequence>
<keyword evidence="4" id="KW-1185">Reference proteome</keyword>
<name>A0ABU7JUV7_9NOCA</name>
<feature type="transmembrane region" description="Helical" evidence="2">
    <location>
        <begin position="87"/>
        <end position="108"/>
    </location>
</feature>
<gene>
    <name evidence="3" type="ORF">Q8814_17030</name>
</gene>
<evidence type="ECO:0000313" key="3">
    <source>
        <dbReference type="EMBL" id="MEE2033803.1"/>
    </source>
</evidence>